<sequence length="102" mass="11449">MSVPKIKENQFELLPPTSKQKIKISEHANTEKRAPSMPLLTLLGKLQACNGELLQSLSFSFLTVLCRHKAFLHVLALLLFTSYVDEENGQTPLPFIGKLVKE</sequence>
<evidence type="ECO:0000313" key="2">
    <source>
        <dbReference type="Proteomes" id="UP000325315"/>
    </source>
</evidence>
<accession>A0A5B6WGK2</accession>
<gene>
    <name evidence="1" type="ORF">EPI10_020817</name>
</gene>
<dbReference type="EMBL" id="SMMG02000003">
    <property type="protein sequence ID" value="KAA3480386.1"/>
    <property type="molecule type" value="Genomic_DNA"/>
</dbReference>
<reference evidence="2" key="1">
    <citation type="journal article" date="2019" name="Plant Biotechnol. J.">
        <title>Genome sequencing of the Australian wild diploid species Gossypium australe highlights disease resistance and delayed gland morphogenesis.</title>
        <authorList>
            <person name="Cai Y."/>
            <person name="Cai X."/>
            <person name="Wang Q."/>
            <person name="Wang P."/>
            <person name="Zhang Y."/>
            <person name="Cai C."/>
            <person name="Xu Y."/>
            <person name="Wang K."/>
            <person name="Zhou Z."/>
            <person name="Wang C."/>
            <person name="Geng S."/>
            <person name="Li B."/>
            <person name="Dong Q."/>
            <person name="Hou Y."/>
            <person name="Wang H."/>
            <person name="Ai P."/>
            <person name="Liu Z."/>
            <person name="Yi F."/>
            <person name="Sun M."/>
            <person name="An G."/>
            <person name="Cheng J."/>
            <person name="Zhang Y."/>
            <person name="Shi Q."/>
            <person name="Xie Y."/>
            <person name="Shi X."/>
            <person name="Chang Y."/>
            <person name="Huang F."/>
            <person name="Chen Y."/>
            <person name="Hong S."/>
            <person name="Mi L."/>
            <person name="Sun Q."/>
            <person name="Zhang L."/>
            <person name="Zhou B."/>
            <person name="Peng R."/>
            <person name="Zhang X."/>
            <person name="Liu F."/>
        </authorList>
    </citation>
    <scope>NUCLEOTIDE SEQUENCE [LARGE SCALE GENOMIC DNA]</scope>
    <source>
        <strain evidence="2">cv. PA1801</strain>
    </source>
</reference>
<dbReference type="Proteomes" id="UP000325315">
    <property type="component" value="Unassembled WGS sequence"/>
</dbReference>
<proteinExistence type="predicted"/>
<keyword evidence="2" id="KW-1185">Reference proteome</keyword>
<organism evidence="1 2">
    <name type="scientific">Gossypium australe</name>
    <dbReference type="NCBI Taxonomy" id="47621"/>
    <lineage>
        <taxon>Eukaryota</taxon>
        <taxon>Viridiplantae</taxon>
        <taxon>Streptophyta</taxon>
        <taxon>Embryophyta</taxon>
        <taxon>Tracheophyta</taxon>
        <taxon>Spermatophyta</taxon>
        <taxon>Magnoliopsida</taxon>
        <taxon>eudicotyledons</taxon>
        <taxon>Gunneridae</taxon>
        <taxon>Pentapetalae</taxon>
        <taxon>rosids</taxon>
        <taxon>malvids</taxon>
        <taxon>Malvales</taxon>
        <taxon>Malvaceae</taxon>
        <taxon>Malvoideae</taxon>
        <taxon>Gossypium</taxon>
    </lineage>
</organism>
<dbReference type="AlphaFoldDB" id="A0A5B6WGK2"/>
<evidence type="ECO:0000313" key="1">
    <source>
        <dbReference type="EMBL" id="KAA3480386.1"/>
    </source>
</evidence>
<comment type="caution">
    <text evidence="1">The sequence shown here is derived from an EMBL/GenBank/DDBJ whole genome shotgun (WGS) entry which is preliminary data.</text>
</comment>
<protein>
    <submittedName>
        <fullName evidence="1">Uncharacterized protein</fullName>
    </submittedName>
</protein>
<name>A0A5B6WGK2_9ROSI</name>